<keyword evidence="2" id="KW-0547">Nucleotide-binding</keyword>
<dbReference type="SUPFAM" id="SSF53067">
    <property type="entry name" value="Actin-like ATPase domain"/>
    <property type="match status" value="1"/>
</dbReference>
<dbReference type="GO" id="GO:0004340">
    <property type="term" value="F:glucokinase activity"/>
    <property type="evidence" value="ECO:0007669"/>
    <property type="project" value="UniProtKB-EC"/>
</dbReference>
<evidence type="ECO:0000313" key="6">
    <source>
        <dbReference type="EMBL" id="MFK2878002.1"/>
    </source>
</evidence>
<dbReference type="EC" id="2.7.1.2" evidence="6"/>
<keyword evidence="4" id="KW-0067">ATP-binding</keyword>
<evidence type="ECO:0000313" key="7">
    <source>
        <dbReference type="Proteomes" id="UP001620339"/>
    </source>
</evidence>
<dbReference type="InterPro" id="IPR050201">
    <property type="entry name" value="Bacterial_glucokinase"/>
</dbReference>
<comment type="similarity">
    <text evidence="5">Belongs to the bacterial glucokinase family.</text>
</comment>
<evidence type="ECO:0000256" key="3">
    <source>
        <dbReference type="ARBA" id="ARBA00022777"/>
    </source>
</evidence>
<proteinExistence type="inferred from homology"/>
<keyword evidence="7" id="KW-1185">Reference proteome</keyword>
<dbReference type="PANTHER" id="PTHR47690:SF1">
    <property type="entry name" value="GLUCOKINASE"/>
    <property type="match status" value="1"/>
</dbReference>
<protein>
    <submittedName>
        <fullName evidence="6">Glucokinase</fullName>
        <ecNumber evidence="6">2.7.1.2</ecNumber>
    </submittedName>
</protein>
<evidence type="ECO:0000256" key="4">
    <source>
        <dbReference type="ARBA" id="ARBA00022840"/>
    </source>
</evidence>
<dbReference type="Pfam" id="PF02685">
    <property type="entry name" value="Glucokinase"/>
    <property type="match status" value="1"/>
</dbReference>
<dbReference type="PANTHER" id="PTHR47690">
    <property type="entry name" value="GLUCOKINASE"/>
    <property type="match status" value="1"/>
</dbReference>
<dbReference type="InterPro" id="IPR043129">
    <property type="entry name" value="ATPase_NBD"/>
</dbReference>
<reference evidence="6 7" key="1">
    <citation type="submission" date="2020-10" db="EMBL/GenBank/DDBJ databases">
        <title>Phylogeny of dyella-like bacteria.</title>
        <authorList>
            <person name="Fu J."/>
        </authorList>
    </citation>
    <scope>NUCLEOTIDE SEQUENCE [LARGE SCALE GENOMIC DNA]</scope>
    <source>
        <strain evidence="6 7">KACC 19113</strain>
    </source>
</reference>
<dbReference type="NCBIfam" id="TIGR00749">
    <property type="entry name" value="glk"/>
    <property type="match status" value="1"/>
</dbReference>
<dbReference type="Gene3D" id="3.30.420.40">
    <property type="match status" value="1"/>
</dbReference>
<accession>A0ABW8J6T0</accession>
<dbReference type="Proteomes" id="UP001620339">
    <property type="component" value="Unassembled WGS sequence"/>
</dbReference>
<dbReference type="NCBIfam" id="NF009073">
    <property type="entry name" value="PRK12408.1"/>
    <property type="match status" value="1"/>
</dbReference>
<evidence type="ECO:0000256" key="2">
    <source>
        <dbReference type="ARBA" id="ARBA00022741"/>
    </source>
</evidence>
<dbReference type="Gene3D" id="3.40.367.20">
    <property type="match status" value="1"/>
</dbReference>
<dbReference type="CDD" id="cd24008">
    <property type="entry name" value="ASKHA_NBD_GLK"/>
    <property type="match status" value="1"/>
</dbReference>
<keyword evidence="1 6" id="KW-0808">Transferase</keyword>
<name>A0ABW8J6T0_9GAMM</name>
<dbReference type="EMBL" id="JADIKK010000008">
    <property type="protein sequence ID" value="MFK2878002.1"/>
    <property type="molecule type" value="Genomic_DNA"/>
</dbReference>
<dbReference type="InterPro" id="IPR003836">
    <property type="entry name" value="Glucokinase"/>
</dbReference>
<gene>
    <name evidence="6" type="primary">glk</name>
    <name evidence="6" type="ORF">ISP25_13055</name>
</gene>
<evidence type="ECO:0000256" key="1">
    <source>
        <dbReference type="ARBA" id="ARBA00022679"/>
    </source>
</evidence>
<evidence type="ECO:0000256" key="5">
    <source>
        <dbReference type="RuleBase" id="RU004046"/>
    </source>
</evidence>
<organism evidence="6 7">
    <name type="scientific">Rhodanobacter hydrolyticus</name>
    <dbReference type="NCBI Taxonomy" id="2250595"/>
    <lineage>
        <taxon>Bacteria</taxon>
        <taxon>Pseudomonadati</taxon>
        <taxon>Pseudomonadota</taxon>
        <taxon>Gammaproteobacteria</taxon>
        <taxon>Lysobacterales</taxon>
        <taxon>Rhodanobacteraceae</taxon>
        <taxon>Rhodanobacter</taxon>
    </lineage>
</organism>
<sequence length="398" mass="42256">MTIPDSAALAFRRPRAQRVPRRLAAADKGGIHVGEFASQRHVAQPVPRSSAPDGVHDRSEPFLAADVGGTHARIGLMVGTPAERHPVSVLHYHRYHCADWADLGSVLRDFMAQLPAAGYAELAARVRRCVVASAGVVLDDSIVNENLPWPVSIGALRELLKLAQLEVINDFEAVAWATQFLGMDETLPVIDTATSAPHGPVLVMGPGTGLGSAVLLPRAAGHAQVLPTEAGQIALAPGNEREVEILRVLARGRAYVSCEDVLSGPGLLNLYHALCELRGCPVSLMTPAEITGAALAGHDAAALETLQVFCGLLGSFTGDLAMLYGASGGVFLAGGILPQIHGFLRASSFAERYFNKGVMRAWLQKVPVRLIEHGQLGVIGAAGWFLEERQGERTMPPL</sequence>
<keyword evidence="3" id="KW-0418">Kinase</keyword>
<comment type="caution">
    <text evidence="6">The sequence shown here is derived from an EMBL/GenBank/DDBJ whole genome shotgun (WGS) entry which is preliminary data.</text>
</comment>